<feature type="binding site" evidence="4">
    <location>
        <position position="746"/>
    </location>
    <ligand>
        <name>ATP</name>
        <dbReference type="ChEBI" id="CHEBI:30616"/>
    </ligand>
</feature>
<dbReference type="InterPro" id="IPR011009">
    <property type="entry name" value="Kinase-like_dom_sf"/>
</dbReference>
<organism evidence="7 8">
    <name type="scientific">Planoprotostelium fungivorum</name>
    <dbReference type="NCBI Taxonomy" id="1890364"/>
    <lineage>
        <taxon>Eukaryota</taxon>
        <taxon>Amoebozoa</taxon>
        <taxon>Evosea</taxon>
        <taxon>Variosea</taxon>
        <taxon>Cavosteliida</taxon>
        <taxon>Cavosteliaceae</taxon>
        <taxon>Planoprotostelium</taxon>
    </lineage>
</organism>
<gene>
    <name evidence="7" type="ORF">PROFUN_01453</name>
</gene>
<dbReference type="InParanoid" id="A0A2P6NTC2"/>
<accession>A0A2P6NTC2</accession>
<dbReference type="Gene3D" id="1.10.510.10">
    <property type="entry name" value="Transferase(Phosphotransferase) domain 1"/>
    <property type="match status" value="1"/>
</dbReference>
<dbReference type="PANTHER" id="PTHR48012">
    <property type="entry name" value="STERILE20-LIKE KINASE, ISOFORM B-RELATED"/>
    <property type="match status" value="1"/>
</dbReference>
<dbReference type="EC" id="2.7.11.1" evidence="1"/>
<sequence>MDATSQRNAPPRGATREGLDPATSQRMALAPTSDPFFAFGRQLPPPPPAHMAGIATPSFTYDMHRHPPTILQRFGPEAFGLRMVPPPPLGYAYPYPYPDQMNPNFYRGVNYPMANPHGADLRDLYNTAQTLLSADKEVREKSSTQNAPAKLNVKTPSNAPRVMAPSSTSSPSSTPTSTSESNQASTNHKKRKSVEKRKRSISQRKSVDLANSSPSQPQLQPPAQPTSSPLPPSVPSASPLPSPPSTPIYVPSTSENLKGVRPGITKDNQVRRDYGDRTLAWEALRERTAAAADRAAALREREEIRIERQRLLNLRRRLANGEYVTPAQLRPPIIRLSRFRPQKKVVVDLSVNGPKDLPTDVPSTERLVTLLDPIGCLSGQDSDTLTIAQINGMSSPNMEKKESVGQPTLYLKLTVPSFRELGSKTKKFTPNETVKDVIDLYNKKLPPLHQSLEYNLYYNGTRLVRESLLIDNNLGRMETVEMKREPQYEIIMTPDCSDPTKANILEEWTNNQLGNTNIKNYLSLKLDWDVKTSDAIKFIGRWVCSARAKAIKKKSVEQTWAKGEISPRSPPKNPVHETPLAYNESSFHLYKVVNGRVQQELGDLKDLCANDIKNRDTLSFEAKIQSSGEVEKTQLIIVHSPAEEYRAWFDGKRAAYTQQVQADPLRDSSGGGLGKWLGMRRGVQEVADGVSRPYNVVHKAHVDFNFQWSGQKPELIFEWISKIGQGAYGAVWVARHRETNFQLAVKVVPANEAGKATIAKEVEVLKQCKSPNVLSYFGTCITALEVWILMDFCAVGSVKDMINRTLEPLEEHQIAYVNVGALKGLVYLHSQNIIHLDVKAANIMVNENCEVKLGDFGVSEQMMASASDRPIDLVGSPLYMPPEVILKSGYNSKADIWSLGITLIEMAEGRPPNNDIRSLEQLKQLPNRPPATLKHSSAFSKNFNDFIARCLVKDPTQRPDTIELLMHPFVQTAGGAETIRGLVKTCLDMAASEQTSQ</sequence>
<reference evidence="7 8" key="1">
    <citation type="journal article" date="2018" name="Genome Biol. Evol.">
        <title>Multiple Roots of Fruiting Body Formation in Amoebozoa.</title>
        <authorList>
            <person name="Hillmann F."/>
            <person name="Forbes G."/>
            <person name="Novohradska S."/>
            <person name="Ferling I."/>
            <person name="Riege K."/>
            <person name="Groth M."/>
            <person name="Westermann M."/>
            <person name="Marz M."/>
            <person name="Spaller T."/>
            <person name="Winckler T."/>
            <person name="Schaap P."/>
            <person name="Glockner G."/>
        </authorList>
    </citation>
    <scope>NUCLEOTIDE SEQUENCE [LARGE SCALE GENOMIC DNA]</scope>
    <source>
        <strain evidence="7 8">Jena</strain>
    </source>
</reference>
<dbReference type="AlphaFoldDB" id="A0A2P6NTC2"/>
<dbReference type="InterPro" id="IPR017441">
    <property type="entry name" value="Protein_kinase_ATP_BS"/>
</dbReference>
<dbReference type="FunCoup" id="A0A2P6NTC2">
    <property type="interactions" value="52"/>
</dbReference>
<dbReference type="PANTHER" id="PTHR48012:SF28">
    <property type="entry name" value="SERINE_THREONINE-PROTEIN KINASE PAKE-RELATED"/>
    <property type="match status" value="1"/>
</dbReference>
<protein>
    <recommendedName>
        <fullName evidence="1">non-specific serine/threonine protein kinase</fullName>
        <ecNumber evidence="1">2.7.11.1</ecNumber>
    </recommendedName>
</protein>
<comment type="caution">
    <text evidence="7">The sequence shown here is derived from an EMBL/GenBank/DDBJ whole genome shotgun (WGS) entry which is preliminary data.</text>
</comment>
<dbReference type="InterPro" id="IPR050629">
    <property type="entry name" value="STE20/SPS1-PAK"/>
</dbReference>
<keyword evidence="3 4" id="KW-0067">ATP-binding</keyword>
<keyword evidence="2 4" id="KW-0547">Nucleotide-binding</keyword>
<name>A0A2P6NTC2_9EUKA</name>
<feature type="compositionally biased region" description="Basic residues" evidence="5">
    <location>
        <begin position="187"/>
        <end position="202"/>
    </location>
</feature>
<feature type="compositionally biased region" description="Pro residues" evidence="5">
    <location>
        <begin position="219"/>
        <end position="246"/>
    </location>
</feature>
<dbReference type="PROSITE" id="PS00108">
    <property type="entry name" value="PROTEIN_KINASE_ST"/>
    <property type="match status" value="1"/>
</dbReference>
<dbReference type="OrthoDB" id="17491at2759"/>
<dbReference type="PROSITE" id="PS00107">
    <property type="entry name" value="PROTEIN_KINASE_ATP"/>
    <property type="match status" value="1"/>
</dbReference>
<dbReference type="GO" id="GO:0004674">
    <property type="term" value="F:protein serine/threonine kinase activity"/>
    <property type="evidence" value="ECO:0007669"/>
    <property type="project" value="UniProtKB-EC"/>
</dbReference>
<dbReference type="PROSITE" id="PS50011">
    <property type="entry name" value="PROTEIN_KINASE_DOM"/>
    <property type="match status" value="1"/>
</dbReference>
<dbReference type="Pfam" id="PF00069">
    <property type="entry name" value="Pkinase"/>
    <property type="match status" value="1"/>
</dbReference>
<evidence type="ECO:0000313" key="7">
    <source>
        <dbReference type="EMBL" id="PRP87191.1"/>
    </source>
</evidence>
<dbReference type="SMART" id="SM00220">
    <property type="entry name" value="S_TKc"/>
    <property type="match status" value="1"/>
</dbReference>
<dbReference type="InterPro" id="IPR000719">
    <property type="entry name" value="Prot_kinase_dom"/>
</dbReference>
<dbReference type="Proteomes" id="UP000241769">
    <property type="component" value="Unassembled WGS sequence"/>
</dbReference>
<dbReference type="SUPFAM" id="SSF56112">
    <property type="entry name" value="Protein kinase-like (PK-like)"/>
    <property type="match status" value="1"/>
</dbReference>
<feature type="region of interest" description="Disordered" evidence="5">
    <location>
        <begin position="1"/>
        <end position="43"/>
    </location>
</feature>
<proteinExistence type="predicted"/>
<evidence type="ECO:0000259" key="6">
    <source>
        <dbReference type="PROSITE" id="PS50011"/>
    </source>
</evidence>
<dbReference type="EMBL" id="MDYQ01000022">
    <property type="protein sequence ID" value="PRP87191.1"/>
    <property type="molecule type" value="Genomic_DNA"/>
</dbReference>
<dbReference type="GO" id="GO:0005737">
    <property type="term" value="C:cytoplasm"/>
    <property type="evidence" value="ECO:0007669"/>
    <property type="project" value="TreeGrafter"/>
</dbReference>
<evidence type="ECO:0000256" key="1">
    <source>
        <dbReference type="ARBA" id="ARBA00012513"/>
    </source>
</evidence>
<evidence type="ECO:0000313" key="8">
    <source>
        <dbReference type="Proteomes" id="UP000241769"/>
    </source>
</evidence>
<evidence type="ECO:0000256" key="5">
    <source>
        <dbReference type="SAM" id="MobiDB-lite"/>
    </source>
</evidence>
<dbReference type="GO" id="GO:0005524">
    <property type="term" value="F:ATP binding"/>
    <property type="evidence" value="ECO:0007669"/>
    <property type="project" value="UniProtKB-UniRule"/>
</dbReference>
<evidence type="ECO:0000256" key="4">
    <source>
        <dbReference type="PROSITE-ProRule" id="PRU10141"/>
    </source>
</evidence>
<keyword evidence="8" id="KW-1185">Reference proteome</keyword>
<evidence type="ECO:0000256" key="3">
    <source>
        <dbReference type="ARBA" id="ARBA00022840"/>
    </source>
</evidence>
<feature type="domain" description="Protein kinase" evidence="6">
    <location>
        <begin position="717"/>
        <end position="970"/>
    </location>
</feature>
<dbReference type="InterPro" id="IPR008271">
    <property type="entry name" value="Ser/Thr_kinase_AS"/>
</dbReference>
<evidence type="ECO:0000256" key="2">
    <source>
        <dbReference type="ARBA" id="ARBA00022741"/>
    </source>
</evidence>
<dbReference type="STRING" id="1890364.A0A2P6NTC2"/>
<feature type="region of interest" description="Disordered" evidence="5">
    <location>
        <begin position="136"/>
        <end position="263"/>
    </location>
</feature>
<feature type="compositionally biased region" description="Low complexity" evidence="5">
    <location>
        <begin position="165"/>
        <end position="179"/>
    </location>
</feature>